<sequence>MGILVVGILLSAWTTADAHAEPDTEPVINCDASGYQRVAAGVALATADYMDDHTDVRDAYTDMKSDNVVPSDQANRYLQAHPDVAASMARLRQPLKDLMLRCGWGVPSN</sequence>
<evidence type="ECO:0000313" key="3">
    <source>
        <dbReference type="EMBL" id="OAT67961.1"/>
    </source>
</evidence>
<evidence type="ECO:0000259" key="2">
    <source>
        <dbReference type="Pfam" id="PF16525"/>
    </source>
</evidence>
<dbReference type="AlphaFoldDB" id="A0A179VAF1"/>
<dbReference type="NCBIfam" id="TIGR04529">
    <property type="entry name" value="MTB_hemophore"/>
    <property type="match status" value="1"/>
</dbReference>
<dbReference type="Gene3D" id="1.20.20.20">
    <property type="entry name" value="Haemophore, haem-binding domain"/>
    <property type="match status" value="1"/>
</dbReference>
<dbReference type="Proteomes" id="UP000186919">
    <property type="component" value="Unassembled WGS sequence"/>
</dbReference>
<dbReference type="EMBL" id="LQYE01000027">
    <property type="protein sequence ID" value="OAT67961.1"/>
    <property type="molecule type" value="Genomic_DNA"/>
</dbReference>
<evidence type="ECO:0000313" key="4">
    <source>
        <dbReference type="Proteomes" id="UP000186919"/>
    </source>
</evidence>
<comment type="caution">
    <text evidence="3">The sequence shown here is derived from an EMBL/GenBank/DDBJ whole genome shotgun (WGS) entry which is preliminary data.</text>
</comment>
<dbReference type="GO" id="GO:0020037">
    <property type="term" value="F:heme binding"/>
    <property type="evidence" value="ECO:0007669"/>
    <property type="project" value="InterPro"/>
</dbReference>
<organism evidence="3 4">
    <name type="scientific">Mycobacteroides immunogenum</name>
    <dbReference type="NCBI Taxonomy" id="83262"/>
    <lineage>
        <taxon>Bacteria</taxon>
        <taxon>Bacillati</taxon>
        <taxon>Actinomycetota</taxon>
        <taxon>Actinomycetes</taxon>
        <taxon>Mycobacteriales</taxon>
        <taxon>Mycobacteriaceae</taxon>
        <taxon>Mycobacteroides</taxon>
    </lineage>
</organism>
<dbReference type="InterPro" id="IPR032407">
    <property type="entry name" value="MHB"/>
</dbReference>
<gene>
    <name evidence="3" type="ORF">AWB85_08800</name>
</gene>
<evidence type="ECO:0000256" key="1">
    <source>
        <dbReference type="SAM" id="SignalP"/>
    </source>
</evidence>
<dbReference type="InterPro" id="IPR038378">
    <property type="entry name" value="MHB_sf"/>
</dbReference>
<feature type="domain" description="Haemophore haem-binding" evidence="2">
    <location>
        <begin position="29"/>
        <end position="103"/>
    </location>
</feature>
<feature type="chain" id="PRO_5039647347" description="Haemophore haem-binding domain-containing protein" evidence="1">
    <location>
        <begin position="21"/>
        <end position="109"/>
    </location>
</feature>
<dbReference type="RefSeq" id="WP_165603048.1">
    <property type="nucleotide sequence ID" value="NZ_LQYE01000027.1"/>
</dbReference>
<name>A0A179VAF1_9MYCO</name>
<accession>A0A179VAF1</accession>
<feature type="signal peptide" evidence="1">
    <location>
        <begin position="1"/>
        <end position="20"/>
    </location>
</feature>
<dbReference type="Pfam" id="PF16525">
    <property type="entry name" value="MHB"/>
    <property type="match status" value="1"/>
</dbReference>
<proteinExistence type="predicted"/>
<keyword evidence="1" id="KW-0732">Signal</keyword>
<reference evidence="3 4" key="1">
    <citation type="submission" date="2016-01" db="EMBL/GenBank/DDBJ databases">
        <title>Mycobacterium immunogenum strain CD11_6 genome sequencing and assembly.</title>
        <authorList>
            <person name="Kaur G."/>
            <person name="Nair G.R."/>
            <person name="Mayilraj S."/>
        </authorList>
    </citation>
    <scope>NUCLEOTIDE SEQUENCE [LARGE SCALE GENOMIC DNA]</scope>
    <source>
        <strain evidence="3 4">CD11-6</strain>
    </source>
</reference>
<protein>
    <recommendedName>
        <fullName evidence="2">Haemophore haem-binding domain-containing protein</fullName>
    </recommendedName>
</protein>